<dbReference type="FunCoup" id="G7DV70">
    <property type="interactions" value="35"/>
</dbReference>
<dbReference type="InParanoid" id="G7DV70"/>
<dbReference type="InterPro" id="IPR012571">
    <property type="entry name" value="Mdm31/Mdm32"/>
</dbReference>
<dbReference type="GO" id="GO:0000001">
    <property type="term" value="P:mitochondrion inheritance"/>
    <property type="evidence" value="ECO:0007669"/>
    <property type="project" value="InterPro"/>
</dbReference>
<evidence type="ECO:0008006" key="14">
    <source>
        <dbReference type="Google" id="ProtNLM"/>
    </source>
</evidence>
<evidence type="ECO:0000256" key="8">
    <source>
        <dbReference type="ARBA" id="ARBA00023136"/>
    </source>
</evidence>
<evidence type="ECO:0000313" key="12">
    <source>
        <dbReference type="EMBL" id="GAA94480.1"/>
    </source>
</evidence>
<reference evidence="12 13" key="2">
    <citation type="journal article" date="2012" name="Open Biol.">
        <title>Characteristics of nucleosomes and linker DNA regions on the genome of the basidiomycete Mixia osmundae revealed by mono- and dinucleosome mapping.</title>
        <authorList>
            <person name="Nishida H."/>
            <person name="Kondo S."/>
            <person name="Matsumoto T."/>
            <person name="Suzuki Y."/>
            <person name="Yoshikawa H."/>
            <person name="Taylor T.D."/>
            <person name="Sugiyama J."/>
        </authorList>
    </citation>
    <scope>NUCLEOTIDE SEQUENCE [LARGE SCALE GENOMIC DNA]</scope>
    <source>
        <strain evidence="13">CBS 9802 / IAM 14324 / JCM 22182 / KY 12970</strain>
    </source>
</reference>
<feature type="region of interest" description="Disordered" evidence="10">
    <location>
        <begin position="83"/>
        <end position="108"/>
    </location>
</feature>
<protein>
    <recommendedName>
        <fullName evidence="14">Mitochondrial distribution and morphology protein 31</fullName>
    </recommendedName>
</protein>
<organism evidence="12 13">
    <name type="scientific">Mixia osmundae (strain CBS 9802 / IAM 14324 / JCM 22182 / KY 12970)</name>
    <dbReference type="NCBI Taxonomy" id="764103"/>
    <lineage>
        <taxon>Eukaryota</taxon>
        <taxon>Fungi</taxon>
        <taxon>Dikarya</taxon>
        <taxon>Basidiomycota</taxon>
        <taxon>Pucciniomycotina</taxon>
        <taxon>Mixiomycetes</taxon>
        <taxon>Mixiales</taxon>
        <taxon>Mixiaceae</taxon>
        <taxon>Mixia</taxon>
    </lineage>
</organism>
<evidence type="ECO:0000256" key="9">
    <source>
        <dbReference type="ARBA" id="ARBA00025191"/>
    </source>
</evidence>
<accession>G7DV70</accession>
<comment type="function">
    <text evidence="9">Involved in the organization of the mitochondrial membranes and the global structure of the mitochondria. Also required for mitochondrial distribution and mobility as well as for the maintenance of mitochondrial DNA nucleoids structures.</text>
</comment>
<keyword evidence="4" id="KW-0999">Mitochondrion inner membrane</keyword>
<evidence type="ECO:0000256" key="6">
    <source>
        <dbReference type="ARBA" id="ARBA00022989"/>
    </source>
</evidence>
<dbReference type="PANTHER" id="PTHR31068:SF0">
    <property type="entry name" value="MITOCHONDRIAL DISTRIBUTION AND MORPHOLOGY PROTEIN 31"/>
    <property type="match status" value="1"/>
</dbReference>
<dbReference type="GO" id="GO:0007005">
    <property type="term" value="P:mitochondrion organization"/>
    <property type="evidence" value="ECO:0007669"/>
    <property type="project" value="InterPro"/>
</dbReference>
<dbReference type="OrthoDB" id="17678at2759"/>
<evidence type="ECO:0000256" key="5">
    <source>
        <dbReference type="ARBA" id="ARBA00022946"/>
    </source>
</evidence>
<proteinExistence type="inferred from homology"/>
<keyword evidence="6 11" id="KW-1133">Transmembrane helix</keyword>
<keyword evidence="13" id="KW-1185">Reference proteome</keyword>
<feature type="compositionally biased region" description="Polar residues" evidence="10">
    <location>
        <begin position="96"/>
        <end position="108"/>
    </location>
</feature>
<dbReference type="eggNOG" id="ENOG502QQJG">
    <property type="taxonomic scope" value="Eukaryota"/>
</dbReference>
<feature type="transmembrane region" description="Helical" evidence="11">
    <location>
        <begin position="166"/>
        <end position="197"/>
    </location>
</feature>
<evidence type="ECO:0000256" key="2">
    <source>
        <dbReference type="ARBA" id="ARBA00005687"/>
    </source>
</evidence>
<reference evidence="12 13" key="1">
    <citation type="journal article" date="2011" name="J. Gen. Appl. Microbiol.">
        <title>Draft genome sequencing of the enigmatic basidiomycete Mixia osmundae.</title>
        <authorList>
            <person name="Nishida H."/>
            <person name="Nagatsuka Y."/>
            <person name="Sugiyama J."/>
        </authorList>
    </citation>
    <scope>NUCLEOTIDE SEQUENCE [LARGE SCALE GENOMIC DNA]</scope>
    <source>
        <strain evidence="13">CBS 9802 / IAM 14324 / JCM 22182 / KY 12970</strain>
    </source>
</reference>
<evidence type="ECO:0000256" key="3">
    <source>
        <dbReference type="ARBA" id="ARBA00022692"/>
    </source>
</evidence>
<dbReference type="GO" id="GO:0005743">
    <property type="term" value="C:mitochondrial inner membrane"/>
    <property type="evidence" value="ECO:0007669"/>
    <property type="project" value="UniProtKB-SubCell"/>
</dbReference>
<comment type="similarity">
    <text evidence="2">Belongs to the MDM31/MDM32 family.</text>
</comment>
<evidence type="ECO:0000313" key="13">
    <source>
        <dbReference type="Proteomes" id="UP000009131"/>
    </source>
</evidence>
<dbReference type="EMBL" id="BABT02000037">
    <property type="protein sequence ID" value="GAA94480.1"/>
    <property type="molecule type" value="Genomic_DNA"/>
</dbReference>
<comment type="caution">
    <text evidence="12">The sequence shown here is derived from an EMBL/GenBank/DDBJ whole genome shotgun (WGS) entry which is preliminary data.</text>
</comment>
<keyword evidence="7" id="KW-0496">Mitochondrion</keyword>
<dbReference type="PANTHER" id="PTHR31068">
    <property type="entry name" value="MITOCHONDRIAL DISTRIBUTION AND MORPHOLOGY PROTEIN 31"/>
    <property type="match status" value="1"/>
</dbReference>
<gene>
    <name evidence="12" type="primary">Mo01132</name>
    <name evidence="12" type="ORF">E5Q_01132</name>
</gene>
<dbReference type="HOGENOM" id="CLU_016236_2_1_1"/>
<evidence type="ECO:0000256" key="10">
    <source>
        <dbReference type="SAM" id="MobiDB-lite"/>
    </source>
</evidence>
<evidence type="ECO:0000256" key="4">
    <source>
        <dbReference type="ARBA" id="ARBA00022792"/>
    </source>
</evidence>
<evidence type="ECO:0000256" key="11">
    <source>
        <dbReference type="SAM" id="Phobius"/>
    </source>
</evidence>
<name>G7DV70_MIXOS</name>
<dbReference type="AlphaFoldDB" id="G7DV70"/>
<dbReference type="Pfam" id="PF08118">
    <property type="entry name" value="MDM31_MDM32"/>
    <property type="match status" value="1"/>
</dbReference>
<keyword evidence="8 11" id="KW-0472">Membrane</keyword>
<feature type="region of interest" description="Disordered" evidence="10">
    <location>
        <begin position="499"/>
        <end position="523"/>
    </location>
</feature>
<dbReference type="OMA" id="DFLCAEN"/>
<dbReference type="STRING" id="764103.G7DV70"/>
<keyword evidence="3 11" id="KW-0812">Transmembrane</keyword>
<evidence type="ECO:0000256" key="7">
    <source>
        <dbReference type="ARBA" id="ARBA00023128"/>
    </source>
</evidence>
<comment type="subcellular location">
    <subcellularLocation>
        <location evidence="1">Mitochondrion inner membrane</location>
    </subcellularLocation>
</comment>
<evidence type="ECO:0000256" key="1">
    <source>
        <dbReference type="ARBA" id="ARBA00004273"/>
    </source>
</evidence>
<dbReference type="RefSeq" id="XP_014570732.1">
    <property type="nucleotide sequence ID" value="XM_014715246.1"/>
</dbReference>
<sequence length="666" mass="74421">MKPRQRAALLNAFRSSHSTKQQQPRVASAYAGLSRYFSGSVAPQRQWTARPSSLSMSASQQAARLPVTRSLAASAALRDYKGAANEQKQRADAQKLSESQATQAESDGTTLHNLQQSVVHSIPSLTKRKQMRDELLSRATGFFERLKIRFKWFTIRGFRSYKTDDYSAFVSFFLGGVGLWIAIGTTSFFASIFFLANSLQLQESLARKLGSYLTASSGVTIVFESAIVPRFSLKDSRISFKNVYISRGPVKKRAIEPLMPQPNDDEGVQVSSERAGAEGEYDPAKANWSYFHLQVDSIEVSLSLWRWLDGKGLVKDAVVKGVRGVLDRSHIVTDPKAVKDRTAFRHTARPGDFHLETLELEDFLVTVHQPYGFRPYNFSIFHASIPTLRKQWLFLDMLSADSITGQVDNCLFSLHKPQSIGRTSEEDLKDGTWKRMSRFRVDGVPIDHLQSPHDEGPISWITSGRADLVADIRFPRQAGDDVDLSEILGDLVERIDETISSRPPPADRIPGQPQLATGKPLEAPKSSIRSLLGLEEHDDRDDDAHSAVTFDLDIRFKDLKATIPIFDDHLSYANNALVRPIVAFLNSNRTLIPIKCHVELPLPELDGSWTTHDTGLLDLVSEQVYAALAHHVQTQNDRRAKVVGLWSLQMTAQAVLTALRGRLDPY</sequence>
<keyword evidence="5" id="KW-0809">Transit peptide</keyword>
<dbReference type="Proteomes" id="UP000009131">
    <property type="component" value="Unassembled WGS sequence"/>
</dbReference>